<dbReference type="InterPro" id="IPR000477">
    <property type="entry name" value="RT_dom"/>
</dbReference>
<dbReference type="EC" id="3.1.26.4" evidence="2"/>
<feature type="domain" description="CCHC-type" evidence="4">
    <location>
        <begin position="203"/>
        <end position="217"/>
    </location>
</feature>
<feature type="domain" description="Reverse transcriptase" evidence="5">
    <location>
        <begin position="466"/>
        <end position="644"/>
    </location>
</feature>
<dbReference type="Gene3D" id="3.30.70.270">
    <property type="match status" value="2"/>
</dbReference>
<dbReference type="SUPFAM" id="SSF57756">
    <property type="entry name" value="Retrovirus zinc finger-like domains"/>
    <property type="match status" value="1"/>
</dbReference>
<name>A0A8C1XXG5_CYPCA</name>
<dbReference type="PROSITE" id="PS50158">
    <property type="entry name" value="ZF_CCHC"/>
    <property type="match status" value="1"/>
</dbReference>
<dbReference type="InterPro" id="IPR021109">
    <property type="entry name" value="Peptidase_aspartic_dom_sf"/>
</dbReference>
<evidence type="ECO:0000256" key="3">
    <source>
        <dbReference type="PROSITE-ProRule" id="PRU00047"/>
    </source>
</evidence>
<dbReference type="Pfam" id="PF00078">
    <property type="entry name" value="RVT_1"/>
    <property type="match status" value="1"/>
</dbReference>
<sequence length="734" mass="84015">MANMLGSVTPFDNKSQSWEEYCEILNHFFVANDVEEPEKKRAILLSCVGAQTYTLMRNLLSPERPGSKSYEDLVSLLKNHFNPKPSEIVQRWKFNSRNRHFDESIVEYVAELRKLAQDCNFGDTLTVMLRDRLVCGVNDDSIQRRLLAEEELTFETALRKAQVIEAANKDMVDLHRDKGNRMGTTVFKMDTGEKNKSSVTGLCYRCGGSNHGPKDCRFANEKCYNCGKMGHVKRVYRMKAQEMGVDKDRKFWKWGRGNQSKKANYLQEEEEEEDRDEDVFTMYSIEAPQPHVPPITQILLVNEYPVKFEIDTGCSVTVVSQREYGKMEAKKNLSELKTSTLSLKTYTGQSVPVLGTTKVKVKHKGLTKELTAVVVAGSGPNLWGRSWLTELELSWEKVSKLKDTSELLQDILREHETVFKEELGTLKGASAKIHVPSDAKPHFFKSRSLPFAMREKVEAELERLIKDHIIEPVKFSEWSAPVVPVLKSDGSVQLCGDYRVTINRESSLEQYPIPRMEDMFAVLAGGEKFSKLDMSHAYQQILLDKTSQSYVTVNTHKGLFTYTRLPFGVSSSPAIFQRTMEGVLKDIPKVTVYLDDILLTGRDDQEHLRTLDQVLQRLEEAGLRLKRGKCEFMEKEVIFLGHKVDATGIHPVPEKVQAVQNAPRPTSVTELKAYLGLLNFYNRFLPNLSTLLAPLHQLLKKEVPWCWKEEQEEVFKKSKELLQSNRVLIHYDER</sequence>
<organism evidence="6 7">
    <name type="scientific">Cyprinus carpio</name>
    <name type="common">Common carp</name>
    <dbReference type="NCBI Taxonomy" id="7962"/>
    <lineage>
        <taxon>Eukaryota</taxon>
        <taxon>Metazoa</taxon>
        <taxon>Chordata</taxon>
        <taxon>Craniata</taxon>
        <taxon>Vertebrata</taxon>
        <taxon>Euteleostomi</taxon>
        <taxon>Actinopterygii</taxon>
        <taxon>Neopterygii</taxon>
        <taxon>Teleostei</taxon>
        <taxon>Ostariophysi</taxon>
        <taxon>Cypriniformes</taxon>
        <taxon>Cyprinidae</taxon>
        <taxon>Cyprininae</taxon>
        <taxon>Cyprinus</taxon>
    </lineage>
</organism>
<evidence type="ECO:0000313" key="7">
    <source>
        <dbReference type="Proteomes" id="UP000694700"/>
    </source>
</evidence>
<comment type="similarity">
    <text evidence="1">Belongs to the beta type-B retroviral polymerase family. HERV class-II K(HML-2) pol subfamily.</text>
</comment>
<dbReference type="Proteomes" id="UP000694700">
    <property type="component" value="Unplaced"/>
</dbReference>
<dbReference type="InterPro" id="IPR043128">
    <property type="entry name" value="Rev_trsase/Diguanyl_cyclase"/>
</dbReference>
<dbReference type="InterPro" id="IPR050951">
    <property type="entry name" value="Retrovirus_Pol_polyprotein"/>
</dbReference>
<dbReference type="GO" id="GO:0003676">
    <property type="term" value="F:nucleic acid binding"/>
    <property type="evidence" value="ECO:0007669"/>
    <property type="project" value="InterPro"/>
</dbReference>
<dbReference type="PROSITE" id="PS50878">
    <property type="entry name" value="RT_POL"/>
    <property type="match status" value="1"/>
</dbReference>
<dbReference type="SUPFAM" id="SSF50630">
    <property type="entry name" value="Acid proteases"/>
    <property type="match status" value="1"/>
</dbReference>
<dbReference type="Ensembl" id="ENSCCRT00015087965.1">
    <property type="protein sequence ID" value="ENSCCRP00015085195.1"/>
    <property type="gene ID" value="ENSCCRG00015034375.1"/>
</dbReference>
<dbReference type="SMART" id="SM00343">
    <property type="entry name" value="ZnF_C2HC"/>
    <property type="match status" value="2"/>
</dbReference>
<keyword evidence="3" id="KW-0863">Zinc-finger</keyword>
<dbReference type="SUPFAM" id="SSF56672">
    <property type="entry name" value="DNA/RNA polymerases"/>
    <property type="match status" value="1"/>
</dbReference>
<evidence type="ECO:0000259" key="5">
    <source>
        <dbReference type="PROSITE" id="PS50878"/>
    </source>
</evidence>
<protein>
    <recommendedName>
        <fullName evidence="2">ribonuclease H</fullName>
        <ecNumber evidence="2">3.1.26.4</ecNumber>
    </recommendedName>
</protein>
<dbReference type="InterPro" id="IPR036875">
    <property type="entry name" value="Znf_CCHC_sf"/>
</dbReference>
<evidence type="ECO:0000256" key="2">
    <source>
        <dbReference type="ARBA" id="ARBA00012180"/>
    </source>
</evidence>
<dbReference type="AlphaFoldDB" id="A0A8C1XXG5"/>
<dbReference type="Gene3D" id="4.10.60.10">
    <property type="entry name" value="Zinc finger, CCHC-type"/>
    <property type="match status" value="1"/>
</dbReference>
<evidence type="ECO:0000256" key="1">
    <source>
        <dbReference type="ARBA" id="ARBA00010879"/>
    </source>
</evidence>
<dbReference type="Gene3D" id="2.40.70.10">
    <property type="entry name" value="Acid Proteases"/>
    <property type="match status" value="1"/>
</dbReference>
<dbReference type="FunFam" id="3.30.70.270:FF:000063">
    <property type="entry name" value="Zinc knuckle domaincontaining protein"/>
    <property type="match status" value="1"/>
</dbReference>
<dbReference type="InterPro" id="IPR043502">
    <property type="entry name" value="DNA/RNA_pol_sf"/>
</dbReference>
<dbReference type="GO" id="GO:0004523">
    <property type="term" value="F:RNA-DNA hybrid ribonuclease activity"/>
    <property type="evidence" value="ECO:0007669"/>
    <property type="project" value="UniProtKB-EC"/>
</dbReference>
<dbReference type="PANTHER" id="PTHR37984:SF13">
    <property type="entry name" value="RIBONUCLEASE H"/>
    <property type="match status" value="1"/>
</dbReference>
<keyword evidence="3" id="KW-0862">Zinc</keyword>
<accession>A0A8C1XXG5</accession>
<dbReference type="Gene3D" id="3.10.10.10">
    <property type="entry name" value="HIV Type 1 Reverse Transcriptase, subunit A, domain 1"/>
    <property type="match status" value="1"/>
</dbReference>
<evidence type="ECO:0000259" key="4">
    <source>
        <dbReference type="PROSITE" id="PS50158"/>
    </source>
</evidence>
<dbReference type="CDD" id="cd01647">
    <property type="entry name" value="RT_LTR"/>
    <property type="match status" value="1"/>
</dbReference>
<reference evidence="6" key="1">
    <citation type="submission" date="2025-08" db="UniProtKB">
        <authorList>
            <consortium name="Ensembl"/>
        </authorList>
    </citation>
    <scope>IDENTIFICATION</scope>
</reference>
<dbReference type="PANTHER" id="PTHR37984">
    <property type="entry name" value="PROTEIN CBG26694"/>
    <property type="match status" value="1"/>
</dbReference>
<dbReference type="GO" id="GO:0008270">
    <property type="term" value="F:zinc ion binding"/>
    <property type="evidence" value="ECO:0007669"/>
    <property type="project" value="UniProtKB-KW"/>
</dbReference>
<keyword evidence="3" id="KW-0479">Metal-binding</keyword>
<dbReference type="InterPro" id="IPR001878">
    <property type="entry name" value="Znf_CCHC"/>
</dbReference>
<evidence type="ECO:0000313" key="6">
    <source>
        <dbReference type="Ensembl" id="ENSCCRP00015085195.1"/>
    </source>
</evidence>
<proteinExistence type="inferred from homology"/>